<reference evidence="2" key="1">
    <citation type="journal article" date="2023" name="Science">
        <title>Genome structures resolve the early diversification of teleost fishes.</title>
        <authorList>
            <person name="Parey E."/>
            <person name="Louis A."/>
            <person name="Montfort J."/>
            <person name="Bouchez O."/>
            <person name="Roques C."/>
            <person name="Iampietro C."/>
            <person name="Lluch J."/>
            <person name="Castinel A."/>
            <person name="Donnadieu C."/>
            <person name="Desvignes T."/>
            <person name="Floi Bucao C."/>
            <person name="Jouanno E."/>
            <person name="Wen M."/>
            <person name="Mejri S."/>
            <person name="Dirks R."/>
            <person name="Jansen H."/>
            <person name="Henkel C."/>
            <person name="Chen W.J."/>
            <person name="Zahm M."/>
            <person name="Cabau C."/>
            <person name="Klopp C."/>
            <person name="Thompson A.W."/>
            <person name="Robinson-Rechavi M."/>
            <person name="Braasch I."/>
            <person name="Lecointre G."/>
            <person name="Bobe J."/>
            <person name="Postlethwait J.H."/>
            <person name="Berthelot C."/>
            <person name="Roest Crollius H."/>
            <person name="Guiguen Y."/>
        </authorList>
    </citation>
    <scope>NUCLEOTIDE SEQUENCE</scope>
    <source>
        <strain evidence="2">WJC10195</strain>
    </source>
</reference>
<evidence type="ECO:0000256" key="1">
    <source>
        <dbReference type="SAM" id="MobiDB-lite"/>
    </source>
</evidence>
<protein>
    <recommendedName>
        <fullName evidence="4">Death domain containing 1</fullName>
    </recommendedName>
</protein>
<dbReference type="OrthoDB" id="6118651at2759"/>
<dbReference type="AlphaFoldDB" id="A0A9Q1GET6"/>
<dbReference type="Gene3D" id="1.10.533.10">
    <property type="entry name" value="Death Domain, Fas"/>
    <property type="match status" value="1"/>
</dbReference>
<feature type="compositionally biased region" description="Low complexity" evidence="1">
    <location>
        <begin position="486"/>
        <end position="500"/>
    </location>
</feature>
<feature type="region of interest" description="Disordered" evidence="1">
    <location>
        <begin position="242"/>
        <end position="292"/>
    </location>
</feature>
<dbReference type="Proteomes" id="UP001152622">
    <property type="component" value="Chromosome 1"/>
</dbReference>
<dbReference type="InterPro" id="IPR011029">
    <property type="entry name" value="DEATH-like_dom_sf"/>
</dbReference>
<organism evidence="2 3">
    <name type="scientific">Synaphobranchus kaupii</name>
    <name type="common">Kaup's arrowtooth eel</name>
    <dbReference type="NCBI Taxonomy" id="118154"/>
    <lineage>
        <taxon>Eukaryota</taxon>
        <taxon>Metazoa</taxon>
        <taxon>Chordata</taxon>
        <taxon>Craniata</taxon>
        <taxon>Vertebrata</taxon>
        <taxon>Euteleostomi</taxon>
        <taxon>Actinopterygii</taxon>
        <taxon>Neopterygii</taxon>
        <taxon>Teleostei</taxon>
        <taxon>Anguilliformes</taxon>
        <taxon>Synaphobranchidae</taxon>
        <taxon>Synaphobranchus</taxon>
    </lineage>
</organism>
<dbReference type="PANTHER" id="PTHR28336:SF4">
    <property type="entry name" value="DEATH DOMAIN-CONTAINING PROTEIN 1"/>
    <property type="match status" value="1"/>
</dbReference>
<evidence type="ECO:0000313" key="3">
    <source>
        <dbReference type="Proteomes" id="UP001152622"/>
    </source>
</evidence>
<gene>
    <name evidence="2" type="ORF">SKAU_G00030410</name>
</gene>
<evidence type="ECO:0000313" key="2">
    <source>
        <dbReference type="EMBL" id="KAJ8382263.1"/>
    </source>
</evidence>
<sequence length="625" mass="68717">MKSHHLATKGCSISETVCRLLNLLRLFSFSLPGLSVDGAGEIPDSCYVTAPGGLAQVMTCEVVNSASSQVVSGAEELVSSVLRIQTPDRMRTPCPVSVAIPFTSRHRGSYRDIVVKVIDGEEQTSYISPASTEGIYGGKRGSFAEVKVYKLGLFAVVSCIRRESFTIPRKGLSLKLSMDSRICFDYLPGTFSAPVVVQSMIQPVDGSFLSTLKWRSDVYQGVLSTSTLVYLTHPSTVRFRRPPTLTLPCPPNPDRKRAGEEPDHARPTSTATMAARPAHRVRSSSASVKSSRETGNEQLVLLGYKEEQWMVLENTTVRNMQNGLVSFELTENLQRLIVLRLASSVRPVHLTTLIEEVEASVHSSRVTIVLHHRTDQPQRAVVALVASKDLSWELAKLRREGYCGPPDPSGDIAMREGEQLLLSFRGNITSSGETSSESMTETITFHNQRKNRLFLQLTEVDEFGNYSSPHYKGTAIFHRVTKGQLPSSGDTPTTSSDGSPQNPVCKLSLTLPKKVRTISRPVECQSDVIIPLRRAASMAVRGADGGRRPALLVLCLRVRRSSIQLVKLKVPDHLSQQVFHLLAVWRRSLPTSADKSSLLSRYLCKSGRPDLAKELLGQRSSPLNA</sequence>
<dbReference type="SUPFAM" id="SSF47986">
    <property type="entry name" value="DEATH domain"/>
    <property type="match status" value="1"/>
</dbReference>
<dbReference type="EMBL" id="JAINUF010000001">
    <property type="protein sequence ID" value="KAJ8382263.1"/>
    <property type="molecule type" value="Genomic_DNA"/>
</dbReference>
<accession>A0A9Q1GET6</accession>
<keyword evidence="3" id="KW-1185">Reference proteome</keyword>
<proteinExistence type="predicted"/>
<feature type="compositionally biased region" description="Basic and acidic residues" evidence="1">
    <location>
        <begin position="253"/>
        <end position="266"/>
    </location>
</feature>
<comment type="caution">
    <text evidence="2">The sequence shown here is derived from an EMBL/GenBank/DDBJ whole genome shotgun (WGS) entry which is preliminary data.</text>
</comment>
<name>A0A9Q1GET6_SYNKA</name>
<dbReference type="PANTHER" id="PTHR28336">
    <property type="entry name" value="BA1-643"/>
    <property type="match status" value="1"/>
</dbReference>
<feature type="region of interest" description="Disordered" evidence="1">
    <location>
        <begin position="482"/>
        <end position="504"/>
    </location>
</feature>
<evidence type="ECO:0008006" key="4">
    <source>
        <dbReference type="Google" id="ProtNLM"/>
    </source>
</evidence>
<dbReference type="Gene3D" id="2.60.220.30">
    <property type="match status" value="1"/>
</dbReference>